<feature type="domain" description="6-phosphogluconate dehydrogenase NADP-binding" evidence="1">
    <location>
        <begin position="3"/>
        <end position="155"/>
    </location>
</feature>
<organism evidence="2">
    <name type="scientific">marine metagenome</name>
    <dbReference type="NCBI Taxonomy" id="408172"/>
    <lineage>
        <taxon>unclassified sequences</taxon>
        <taxon>metagenomes</taxon>
        <taxon>ecological metagenomes</taxon>
    </lineage>
</organism>
<dbReference type="Pfam" id="PF03446">
    <property type="entry name" value="NAD_binding_2"/>
    <property type="match status" value="1"/>
</dbReference>
<evidence type="ECO:0000259" key="1">
    <source>
        <dbReference type="Pfam" id="PF03446"/>
    </source>
</evidence>
<dbReference type="EMBL" id="UINC01120255">
    <property type="protein sequence ID" value="SVC94632.1"/>
    <property type="molecule type" value="Genomic_DNA"/>
</dbReference>
<dbReference type="PANTHER" id="PTHR43060">
    <property type="entry name" value="3-HYDROXYISOBUTYRATE DEHYDROGENASE-LIKE 1, MITOCHONDRIAL-RELATED"/>
    <property type="match status" value="1"/>
</dbReference>
<dbReference type="InterPro" id="IPR036291">
    <property type="entry name" value="NAD(P)-bd_dom_sf"/>
</dbReference>
<dbReference type="InterPro" id="IPR006115">
    <property type="entry name" value="6PGDH_NADP-bd"/>
</dbReference>
<name>A0A382RBN2_9ZZZZ</name>
<dbReference type="AlphaFoldDB" id="A0A382RBN2"/>
<accession>A0A382RBN2</accession>
<dbReference type="GO" id="GO:0050661">
    <property type="term" value="F:NADP binding"/>
    <property type="evidence" value="ECO:0007669"/>
    <property type="project" value="InterPro"/>
</dbReference>
<reference evidence="2" key="1">
    <citation type="submission" date="2018-05" db="EMBL/GenBank/DDBJ databases">
        <authorList>
            <person name="Lanie J.A."/>
            <person name="Ng W.-L."/>
            <person name="Kazmierczak K.M."/>
            <person name="Andrzejewski T.M."/>
            <person name="Davidsen T.M."/>
            <person name="Wayne K.J."/>
            <person name="Tettelin H."/>
            <person name="Glass J.I."/>
            <person name="Rusch D."/>
            <person name="Podicherti R."/>
            <person name="Tsui H.-C.T."/>
            <person name="Winkler M.E."/>
        </authorList>
    </citation>
    <scope>NUCLEOTIDE SEQUENCE</scope>
</reference>
<sequence length="155" mass="16549">MKTIGFIGLGNIGTPMSQNLLRAGFDVIGFDLVENPAFVEAGGRFAQSVQDVARQAQVVIQSLPTVAALESTVSGLLEAAQDGLTVIDISSYPVDSKKQAAERLAEQGGTMLDCEISGLPFMVANRTAVIFQAGDKTTVNRLQDIFEAMADRCFY</sequence>
<dbReference type="Gene3D" id="3.40.50.720">
    <property type="entry name" value="NAD(P)-binding Rossmann-like Domain"/>
    <property type="match status" value="1"/>
</dbReference>
<proteinExistence type="predicted"/>
<evidence type="ECO:0000313" key="2">
    <source>
        <dbReference type="EMBL" id="SVC94632.1"/>
    </source>
</evidence>
<feature type="non-terminal residue" evidence="2">
    <location>
        <position position="155"/>
    </location>
</feature>
<dbReference type="SUPFAM" id="SSF51735">
    <property type="entry name" value="NAD(P)-binding Rossmann-fold domains"/>
    <property type="match status" value="1"/>
</dbReference>
<protein>
    <recommendedName>
        <fullName evidence="1">6-phosphogluconate dehydrogenase NADP-binding domain-containing protein</fullName>
    </recommendedName>
</protein>
<gene>
    <name evidence="2" type="ORF">METZ01_LOCUS347486</name>
</gene>
<dbReference type="PANTHER" id="PTHR43060:SF15">
    <property type="entry name" value="3-HYDROXYISOBUTYRATE DEHYDROGENASE-LIKE 1, MITOCHONDRIAL-RELATED"/>
    <property type="match status" value="1"/>
</dbReference>